<organism evidence="1 2">
    <name type="scientific">Candidatus Daviesbacteria bacterium RIFCSPHIGHO2_02_FULL_43_12</name>
    <dbReference type="NCBI Taxonomy" id="1797776"/>
    <lineage>
        <taxon>Bacteria</taxon>
        <taxon>Candidatus Daviesiibacteriota</taxon>
    </lineage>
</organism>
<name>A0A1F5KL37_9BACT</name>
<dbReference type="Proteomes" id="UP000177328">
    <property type="component" value="Unassembled WGS sequence"/>
</dbReference>
<accession>A0A1F5KL37</accession>
<evidence type="ECO:0000313" key="2">
    <source>
        <dbReference type="Proteomes" id="UP000177328"/>
    </source>
</evidence>
<comment type="caution">
    <text evidence="1">The sequence shown here is derived from an EMBL/GenBank/DDBJ whole genome shotgun (WGS) entry which is preliminary data.</text>
</comment>
<reference evidence="1 2" key="1">
    <citation type="journal article" date="2016" name="Nat. Commun.">
        <title>Thousands of microbial genomes shed light on interconnected biogeochemical processes in an aquifer system.</title>
        <authorList>
            <person name="Anantharaman K."/>
            <person name="Brown C.T."/>
            <person name="Hug L.A."/>
            <person name="Sharon I."/>
            <person name="Castelle C.J."/>
            <person name="Probst A.J."/>
            <person name="Thomas B.C."/>
            <person name="Singh A."/>
            <person name="Wilkins M.J."/>
            <person name="Karaoz U."/>
            <person name="Brodie E.L."/>
            <person name="Williams K.H."/>
            <person name="Hubbard S.S."/>
            <person name="Banfield J.F."/>
        </authorList>
    </citation>
    <scope>NUCLEOTIDE SEQUENCE [LARGE SCALE GENOMIC DNA]</scope>
</reference>
<evidence type="ECO:0000313" key="1">
    <source>
        <dbReference type="EMBL" id="OGE41530.1"/>
    </source>
</evidence>
<sequence length="191" mass="21953">MNFGVDFSKPSVYDPNYMTDARKDSLPPLLRPDEARAIIAGNINTAVWQVQNPWRFGAGLWTPRSRPVFTSYTESPWAVVRDARNNIRGRGLQEDLWEIVYAQMRQAGFDQSSAELVDLTFTPSRLVREHVRHVSSLYPDLRFDLLYDSTPRDSRPIRKSALVRDHGPMFRLDLPGAIRSLQMDPSVDYDL</sequence>
<gene>
    <name evidence="1" type="ORF">A3D25_00730</name>
</gene>
<proteinExistence type="predicted"/>
<dbReference type="EMBL" id="MFDD01000001">
    <property type="protein sequence ID" value="OGE41530.1"/>
    <property type="molecule type" value="Genomic_DNA"/>
</dbReference>
<protein>
    <submittedName>
        <fullName evidence="1">Uncharacterized protein</fullName>
    </submittedName>
</protein>
<dbReference type="AlphaFoldDB" id="A0A1F5KL37"/>